<dbReference type="InterPro" id="IPR049561">
    <property type="entry name" value="NSUN5_7_fdxn-like"/>
</dbReference>
<dbReference type="SUPFAM" id="SSF53335">
    <property type="entry name" value="S-adenosyl-L-methionine-dependent methyltransferases"/>
    <property type="match status" value="1"/>
</dbReference>
<dbReference type="InterPro" id="IPR023267">
    <property type="entry name" value="RCMT"/>
</dbReference>
<comment type="similarity">
    <text evidence="5">Belongs to the class I-like SAM-binding methyltransferase superfamily. RsmB/NOP family.</text>
</comment>
<keyword evidence="1 5" id="KW-0489">Methyltransferase</keyword>
<dbReference type="GO" id="GO:0003723">
    <property type="term" value="F:RNA binding"/>
    <property type="evidence" value="ECO:0007669"/>
    <property type="project" value="UniProtKB-UniRule"/>
</dbReference>
<dbReference type="Pfam" id="PF21153">
    <property type="entry name" value="NSUN5_N"/>
    <property type="match status" value="1"/>
</dbReference>
<dbReference type="GO" id="GO:0070475">
    <property type="term" value="P:rRNA base methylation"/>
    <property type="evidence" value="ECO:0007669"/>
    <property type="project" value="TreeGrafter"/>
</dbReference>
<dbReference type="Gene3D" id="3.30.70.1170">
    <property type="entry name" value="Sun protein, domain 3"/>
    <property type="match status" value="1"/>
</dbReference>
<evidence type="ECO:0000313" key="8">
    <source>
        <dbReference type="RefSeq" id="XP_029643357.2"/>
    </source>
</evidence>
<organism evidence="7 8">
    <name type="scientific">Octopus sinensis</name>
    <name type="common">East Asian common octopus</name>
    <dbReference type="NCBI Taxonomy" id="2607531"/>
    <lineage>
        <taxon>Eukaryota</taxon>
        <taxon>Metazoa</taxon>
        <taxon>Spiralia</taxon>
        <taxon>Lophotrochozoa</taxon>
        <taxon>Mollusca</taxon>
        <taxon>Cephalopoda</taxon>
        <taxon>Coleoidea</taxon>
        <taxon>Octopodiformes</taxon>
        <taxon>Octopoda</taxon>
        <taxon>Incirrata</taxon>
        <taxon>Octopodidae</taxon>
        <taxon>Octopus</taxon>
    </lineage>
</organism>
<gene>
    <name evidence="8" type="primary">LOC115217815</name>
</gene>
<dbReference type="GO" id="GO:0005730">
    <property type="term" value="C:nucleolus"/>
    <property type="evidence" value="ECO:0007669"/>
    <property type="project" value="TreeGrafter"/>
</dbReference>
<evidence type="ECO:0000256" key="1">
    <source>
        <dbReference type="ARBA" id="ARBA00022603"/>
    </source>
</evidence>
<protein>
    <submittedName>
        <fullName evidence="8">28S rRNA (Cytosine-C(5))-methyltransferase-like</fullName>
    </submittedName>
</protein>
<feature type="binding site" evidence="5">
    <location>
        <position position="289"/>
    </location>
    <ligand>
        <name>S-adenosyl-L-methionine</name>
        <dbReference type="ChEBI" id="CHEBI:59789"/>
    </ligand>
</feature>
<reference evidence="8" key="1">
    <citation type="submission" date="2025-08" db="UniProtKB">
        <authorList>
            <consortium name="RefSeq"/>
        </authorList>
    </citation>
    <scope>IDENTIFICATION</scope>
</reference>
<name>A0A6P7SYX4_9MOLL</name>
<feature type="binding site" evidence="5">
    <location>
        <position position="316"/>
    </location>
    <ligand>
        <name>S-adenosyl-L-methionine</name>
        <dbReference type="ChEBI" id="CHEBI:59789"/>
    </ligand>
</feature>
<evidence type="ECO:0000259" key="6">
    <source>
        <dbReference type="PROSITE" id="PS51686"/>
    </source>
</evidence>
<dbReference type="InterPro" id="IPR049560">
    <property type="entry name" value="MeTrfase_RsmB-F_NOP2_cat"/>
</dbReference>
<dbReference type="InterPro" id="IPR001678">
    <property type="entry name" value="MeTrfase_RsmB-F_NOP2_dom"/>
</dbReference>
<dbReference type="InterPro" id="IPR029063">
    <property type="entry name" value="SAM-dependent_MTases_sf"/>
</dbReference>
<dbReference type="PROSITE" id="PS51686">
    <property type="entry name" value="SAM_MT_RSMB_NOP"/>
    <property type="match status" value="1"/>
</dbReference>
<keyword evidence="2 5" id="KW-0808">Transferase</keyword>
<dbReference type="Pfam" id="PF01189">
    <property type="entry name" value="Methyltr_RsmB-F"/>
    <property type="match status" value="1"/>
</dbReference>
<dbReference type="AlphaFoldDB" id="A0A6P7SYX4"/>
<dbReference type="GO" id="GO:0008173">
    <property type="term" value="F:RNA methyltransferase activity"/>
    <property type="evidence" value="ECO:0007669"/>
    <property type="project" value="InterPro"/>
</dbReference>
<feature type="domain" description="SAM-dependent MTase RsmB/NOP-type" evidence="6">
    <location>
        <begin position="152"/>
        <end position="456"/>
    </location>
</feature>
<evidence type="ECO:0000256" key="3">
    <source>
        <dbReference type="ARBA" id="ARBA00022691"/>
    </source>
</evidence>
<dbReference type="KEGG" id="osn:115217815"/>
<dbReference type="Pfam" id="PF21148">
    <property type="entry name" value="NSUN5_fdxn-like"/>
    <property type="match status" value="1"/>
</dbReference>
<keyword evidence="7" id="KW-1185">Reference proteome</keyword>
<evidence type="ECO:0000256" key="4">
    <source>
        <dbReference type="ARBA" id="ARBA00022884"/>
    </source>
</evidence>
<feature type="binding site" evidence="5">
    <location>
        <begin position="265"/>
        <end position="271"/>
    </location>
    <ligand>
        <name>S-adenosyl-L-methionine</name>
        <dbReference type="ChEBI" id="CHEBI:59789"/>
    </ligand>
</feature>
<dbReference type="Proteomes" id="UP000515154">
    <property type="component" value="Linkage group LG12"/>
</dbReference>
<dbReference type="PRINTS" id="PR02008">
    <property type="entry name" value="RCMTFAMILY"/>
</dbReference>
<dbReference type="InterPro" id="IPR048889">
    <property type="entry name" value="NSUN5_RCM1_N"/>
</dbReference>
<keyword evidence="3 5" id="KW-0949">S-adenosyl-L-methionine</keyword>
<accession>A0A6P7SYX4</accession>
<feature type="binding site" evidence="5">
    <location>
        <position position="336"/>
    </location>
    <ligand>
        <name>S-adenosyl-L-methionine</name>
        <dbReference type="ChEBI" id="CHEBI:59789"/>
    </ligand>
</feature>
<keyword evidence="4 5" id="KW-0694">RNA-binding</keyword>
<evidence type="ECO:0000256" key="5">
    <source>
        <dbReference type="PROSITE-ProRule" id="PRU01023"/>
    </source>
</evidence>
<sequence length="468" mass="53668">MFCWEHDCCYTAGLSETFPTLPPSMAENLYVHAAEIFTNALAKKAHVKNLVYASEYPNKRKLFALVCQGLKHKNILHEIATSLNILNNETYALRQNMPLLQLLLYDKIFGKGICGSRRFKNVMRKYRDKINNHCELLLKEKGIDDVKELLTCDNASVLTLPRYIRVNTLKVRTKAVCSIFKENGYKRIHRKGKTYEEFLNAIQFMNSGEFLRDLHIPTLLVFPAGSEFHEHPLFLSGKIVLQEKASCFPAFVLSPTEGSTVIDCCAAPGNKTTHLAALMNNVGKIYAIERDARRMETLKDFITKTGSEIVETIWEDFMMLDPADPRFKDVEFILVDPSCTGSGIISRMDNVLDSNPTTSDRLQKLYFIQRNLLRHALSFPGVKRVVYSTCSVFPEENEQVIDTIFERFQKEYCLEEIMPDFPHRGLEGYQCSKYCLRFTSEIDKTNGFFVACFVRRALPIVESNHEQL</sequence>
<evidence type="ECO:0000313" key="7">
    <source>
        <dbReference type="Proteomes" id="UP000515154"/>
    </source>
</evidence>
<proteinExistence type="inferred from homology"/>
<dbReference type="RefSeq" id="XP_029643357.2">
    <property type="nucleotide sequence ID" value="XM_029787497.2"/>
</dbReference>
<dbReference type="PANTHER" id="PTHR22807">
    <property type="entry name" value="NOP2 YEAST -RELATED NOL1/NOP2/FMU SUN DOMAIN-CONTAINING"/>
    <property type="match status" value="1"/>
</dbReference>
<dbReference type="PANTHER" id="PTHR22807:SF4">
    <property type="entry name" value="28S RRNA (CYTOSINE-C(5))-METHYLTRANSFERASE"/>
    <property type="match status" value="1"/>
</dbReference>
<evidence type="ECO:0000256" key="2">
    <source>
        <dbReference type="ARBA" id="ARBA00022679"/>
    </source>
</evidence>
<dbReference type="Gene3D" id="3.40.50.150">
    <property type="entry name" value="Vaccinia Virus protein VP39"/>
    <property type="match status" value="1"/>
</dbReference>
<feature type="active site" description="Nucleophile" evidence="5">
    <location>
        <position position="390"/>
    </location>
</feature>